<comment type="caution">
    <text evidence="2">The sequence shown here is derived from an EMBL/GenBank/DDBJ whole genome shotgun (WGS) entry which is preliminary data.</text>
</comment>
<organism evidence="2 3">
    <name type="scientific">Sphingomonas vulcanisoli</name>
    <dbReference type="NCBI Taxonomy" id="1658060"/>
    <lineage>
        <taxon>Bacteria</taxon>
        <taxon>Pseudomonadati</taxon>
        <taxon>Pseudomonadota</taxon>
        <taxon>Alphaproteobacteria</taxon>
        <taxon>Sphingomonadales</taxon>
        <taxon>Sphingomonadaceae</taxon>
        <taxon>Sphingomonas</taxon>
    </lineage>
</organism>
<evidence type="ECO:0008006" key="4">
    <source>
        <dbReference type="Google" id="ProtNLM"/>
    </source>
</evidence>
<evidence type="ECO:0000256" key="1">
    <source>
        <dbReference type="SAM" id="Phobius"/>
    </source>
</evidence>
<keyword evidence="1" id="KW-0472">Membrane</keyword>
<protein>
    <recommendedName>
        <fullName evidence="4">CcmD family protein</fullName>
    </recommendedName>
</protein>
<evidence type="ECO:0000313" key="3">
    <source>
        <dbReference type="Proteomes" id="UP000727456"/>
    </source>
</evidence>
<reference evidence="2 3" key="1">
    <citation type="submission" date="2020-03" db="EMBL/GenBank/DDBJ databases">
        <title>Genomic Encyclopedia of Type Strains, Phase III (KMG-III): the genomes of soil and plant-associated and newly described type strains.</title>
        <authorList>
            <person name="Whitman W."/>
        </authorList>
    </citation>
    <scope>NUCLEOTIDE SEQUENCE [LARGE SCALE GENOMIC DNA]</scope>
    <source>
        <strain evidence="2 3">CECT 8804</strain>
    </source>
</reference>
<evidence type="ECO:0000313" key="2">
    <source>
        <dbReference type="EMBL" id="NIJ06769.1"/>
    </source>
</evidence>
<dbReference type="Proteomes" id="UP000727456">
    <property type="component" value="Unassembled WGS sequence"/>
</dbReference>
<accession>A0ABX0TRK4</accession>
<keyword evidence="1" id="KW-1133">Transmembrane helix</keyword>
<feature type="transmembrane region" description="Helical" evidence="1">
    <location>
        <begin position="6"/>
        <end position="24"/>
    </location>
</feature>
<name>A0ABX0TRK4_9SPHN</name>
<keyword evidence="1" id="KW-0812">Transmembrane</keyword>
<gene>
    <name evidence="2" type="ORF">FHS31_000351</name>
</gene>
<sequence length="33" mass="3767">MHTLEITALAVVYAAWLALLLWLITGGPERRMR</sequence>
<proteinExistence type="predicted"/>
<dbReference type="EMBL" id="JAAOZC010000001">
    <property type="protein sequence ID" value="NIJ06769.1"/>
    <property type="molecule type" value="Genomic_DNA"/>
</dbReference>
<keyword evidence="3" id="KW-1185">Reference proteome</keyword>